<accession>A0A1X7TA09</accession>
<evidence type="ECO:0000313" key="2">
    <source>
        <dbReference type="EnsemblMetazoa" id="Aqu2.1.11391_001"/>
    </source>
</evidence>
<dbReference type="EnsemblMetazoa" id="Aqu2.1.11391_001">
    <property type="protein sequence ID" value="Aqu2.1.11391_001"/>
    <property type="gene ID" value="Aqu2.1.11391"/>
</dbReference>
<organism evidence="2">
    <name type="scientific">Amphimedon queenslandica</name>
    <name type="common">Sponge</name>
    <dbReference type="NCBI Taxonomy" id="400682"/>
    <lineage>
        <taxon>Eukaryota</taxon>
        <taxon>Metazoa</taxon>
        <taxon>Porifera</taxon>
        <taxon>Demospongiae</taxon>
        <taxon>Heteroscleromorpha</taxon>
        <taxon>Haplosclerida</taxon>
        <taxon>Niphatidae</taxon>
        <taxon>Amphimedon</taxon>
    </lineage>
</organism>
<proteinExistence type="predicted"/>
<sequence>MAANFYPGKAGVCPGPNTPMARSKPAAEFNDGSHDDTTESLVSNTIEHSSSILNERLCDDATEQEVVSGSVYDHNPELCGVKEYVVALADTTDPIDLPNVPEYNDGTVYDHTLTVCDATGSIILFDLPVHNDSSDVYDALCDVTQFTLACTADDEITVSS</sequence>
<feature type="region of interest" description="Disordered" evidence="1">
    <location>
        <begin position="16"/>
        <end position="41"/>
    </location>
</feature>
<reference evidence="2" key="1">
    <citation type="submission" date="2017-05" db="UniProtKB">
        <authorList>
            <consortium name="EnsemblMetazoa"/>
        </authorList>
    </citation>
    <scope>IDENTIFICATION</scope>
</reference>
<protein>
    <submittedName>
        <fullName evidence="2">Uncharacterized protein</fullName>
    </submittedName>
</protein>
<dbReference type="InParanoid" id="A0A1X7TA09"/>
<name>A0A1X7TA09_AMPQE</name>
<evidence type="ECO:0000256" key="1">
    <source>
        <dbReference type="SAM" id="MobiDB-lite"/>
    </source>
</evidence>
<dbReference type="AlphaFoldDB" id="A0A1X7TA09"/>